<dbReference type="EMBL" id="MLJW01000032">
    <property type="protein sequence ID" value="OIR08288.1"/>
    <property type="molecule type" value="Genomic_DNA"/>
</dbReference>
<dbReference type="Gene3D" id="3.30.300.20">
    <property type="match status" value="1"/>
</dbReference>
<name>A0A1J5SW54_9ZZZZ</name>
<dbReference type="AlphaFoldDB" id="A0A1J5SW54"/>
<sequence>MSPKQLLLASLCGCSGMDVVSILDKMKVKYSKIEISAEAEQTDTQPKVFIDVKMIYKADVNIADIDKLNRAVELSHEKYCGVSAMLKKHCDITYKVELI</sequence>
<dbReference type="InterPro" id="IPR003718">
    <property type="entry name" value="OsmC/Ohr_fam"/>
</dbReference>
<dbReference type="SUPFAM" id="SSF82784">
    <property type="entry name" value="OsmC-like"/>
    <property type="match status" value="1"/>
</dbReference>
<proteinExistence type="predicted"/>
<evidence type="ECO:0008006" key="2">
    <source>
        <dbReference type="Google" id="ProtNLM"/>
    </source>
</evidence>
<reference evidence="1" key="1">
    <citation type="submission" date="2016-10" db="EMBL/GenBank/DDBJ databases">
        <title>Sequence of Gallionella enrichment culture.</title>
        <authorList>
            <person name="Poehlein A."/>
            <person name="Muehling M."/>
            <person name="Daniel R."/>
        </authorList>
    </citation>
    <scope>NUCLEOTIDE SEQUENCE</scope>
</reference>
<dbReference type="Pfam" id="PF02566">
    <property type="entry name" value="OsmC"/>
    <property type="match status" value="1"/>
</dbReference>
<dbReference type="InterPro" id="IPR015946">
    <property type="entry name" value="KH_dom-like_a/b"/>
</dbReference>
<organism evidence="1">
    <name type="scientific">mine drainage metagenome</name>
    <dbReference type="NCBI Taxonomy" id="410659"/>
    <lineage>
        <taxon>unclassified sequences</taxon>
        <taxon>metagenomes</taxon>
        <taxon>ecological metagenomes</taxon>
    </lineage>
</organism>
<gene>
    <name evidence="1" type="ORF">GALL_94560</name>
</gene>
<protein>
    <recommendedName>
        <fullName evidence="2">OsmC-like protein</fullName>
    </recommendedName>
</protein>
<comment type="caution">
    <text evidence="1">The sequence shown here is derived from an EMBL/GenBank/DDBJ whole genome shotgun (WGS) entry which is preliminary data.</text>
</comment>
<dbReference type="PANTHER" id="PTHR34352">
    <property type="entry name" value="PROTEIN YHFA"/>
    <property type="match status" value="1"/>
</dbReference>
<dbReference type="InterPro" id="IPR036102">
    <property type="entry name" value="OsmC/Ohrsf"/>
</dbReference>
<evidence type="ECO:0000313" key="1">
    <source>
        <dbReference type="EMBL" id="OIR08288.1"/>
    </source>
</evidence>
<accession>A0A1J5SW54</accession>
<dbReference type="PANTHER" id="PTHR34352:SF1">
    <property type="entry name" value="PROTEIN YHFA"/>
    <property type="match status" value="1"/>
</dbReference>